<sequence length="530" mass="59980">MDLAGDGLFDYLTTLPESVIHHILSFLPFKHVVRCCVLSKQWHHIWLNYPNIDLLFDEELYMNGPDILPYLEYFDGIMDQCLFRKACVQNLKLCLHGHSNLKEVATKMDRWLGGAITRNVSLLAIVSYQRQDHSGGPKSLFSIPGGVAVAHSLKVLELTWCVFEDRFTCFELPHLLELKLYSCRLIGENVLDKILCGCPELEHVEFTHCKGVGSFLSVSRKPRLKYIKVSHLGELERIEMFSPSLETFIFAQSSPCSIDLASCIALKHLELHAAILSADYIPIQYLLSKLFYIEELQLHSCKAVGKVQISSSCLKKLIVSGFNTFLGVEINIPNLLGLELMGFGAHNSDNHFGDWNVPMVEEIEIAFSAESFWTFCKAGLQGFLMKLHNYEKLNLLIKSGSVQNFILHEKLHAVSFSSLDELLKEAKPQYVVASSRIDETLLKRTLLVGAPRVMISLIFTSRQSMELLYKKLKKAVSVHKWFGACQLVSTEEIEHDMDPVWKSFMKTHSTGCHTATIIIHMAGEEMGRTP</sequence>
<dbReference type="EMBL" id="OOIL02000093">
    <property type="protein sequence ID" value="VFQ60064.1"/>
    <property type="molecule type" value="Genomic_DNA"/>
</dbReference>
<proteinExistence type="predicted"/>
<dbReference type="Gene3D" id="3.80.10.10">
    <property type="entry name" value="Ribonuclease Inhibitor"/>
    <property type="match status" value="1"/>
</dbReference>
<dbReference type="PROSITE" id="PS50181">
    <property type="entry name" value="FBOX"/>
    <property type="match status" value="1"/>
</dbReference>
<gene>
    <name evidence="2" type="ORF">CCAM_LOCUS1840</name>
</gene>
<feature type="domain" description="F-box" evidence="1">
    <location>
        <begin position="9"/>
        <end position="59"/>
    </location>
</feature>
<dbReference type="InterPro" id="IPR055357">
    <property type="entry name" value="LRR_At1g61320_AtMIF1"/>
</dbReference>
<dbReference type="SUPFAM" id="SSF81383">
    <property type="entry name" value="F-box domain"/>
    <property type="match status" value="1"/>
</dbReference>
<name>A0A484K8E2_9ASTE</name>
<evidence type="ECO:0000313" key="3">
    <source>
        <dbReference type="Proteomes" id="UP000595140"/>
    </source>
</evidence>
<dbReference type="CDD" id="cd22160">
    <property type="entry name" value="F-box_AtFBL13-like"/>
    <property type="match status" value="1"/>
</dbReference>
<dbReference type="AlphaFoldDB" id="A0A484K8E2"/>
<dbReference type="PANTHER" id="PTHR34145">
    <property type="entry name" value="OS02G0105600 PROTEIN"/>
    <property type="match status" value="1"/>
</dbReference>
<accession>A0A484K8E2</accession>
<dbReference type="InterPro" id="IPR001810">
    <property type="entry name" value="F-box_dom"/>
</dbReference>
<dbReference type="InterPro" id="IPR036047">
    <property type="entry name" value="F-box-like_dom_sf"/>
</dbReference>
<dbReference type="SMART" id="SM00256">
    <property type="entry name" value="FBOX"/>
    <property type="match status" value="1"/>
</dbReference>
<dbReference type="Pfam" id="PF23622">
    <property type="entry name" value="LRR_At1g61320_AtMIF1"/>
    <property type="match status" value="1"/>
</dbReference>
<dbReference type="Pfam" id="PF00646">
    <property type="entry name" value="F-box"/>
    <property type="match status" value="1"/>
</dbReference>
<dbReference type="Gene3D" id="1.20.1280.50">
    <property type="match status" value="1"/>
</dbReference>
<dbReference type="InterPro" id="IPR032675">
    <property type="entry name" value="LRR_dom_sf"/>
</dbReference>
<dbReference type="OrthoDB" id="1678879at2759"/>
<evidence type="ECO:0000259" key="1">
    <source>
        <dbReference type="PROSITE" id="PS50181"/>
    </source>
</evidence>
<reference evidence="2 3" key="1">
    <citation type="submission" date="2018-04" db="EMBL/GenBank/DDBJ databases">
        <authorList>
            <person name="Vogel A."/>
        </authorList>
    </citation>
    <scope>NUCLEOTIDE SEQUENCE [LARGE SCALE GENOMIC DNA]</scope>
</reference>
<dbReference type="InterPro" id="IPR053772">
    <property type="entry name" value="At1g61320/At1g61330-like"/>
</dbReference>
<dbReference type="InterPro" id="IPR053781">
    <property type="entry name" value="F-box_AtFBL13-like"/>
</dbReference>
<dbReference type="Proteomes" id="UP000595140">
    <property type="component" value="Unassembled WGS sequence"/>
</dbReference>
<organism evidence="2 3">
    <name type="scientific">Cuscuta campestris</name>
    <dbReference type="NCBI Taxonomy" id="132261"/>
    <lineage>
        <taxon>Eukaryota</taxon>
        <taxon>Viridiplantae</taxon>
        <taxon>Streptophyta</taxon>
        <taxon>Embryophyta</taxon>
        <taxon>Tracheophyta</taxon>
        <taxon>Spermatophyta</taxon>
        <taxon>Magnoliopsida</taxon>
        <taxon>eudicotyledons</taxon>
        <taxon>Gunneridae</taxon>
        <taxon>Pentapetalae</taxon>
        <taxon>asterids</taxon>
        <taxon>lamiids</taxon>
        <taxon>Solanales</taxon>
        <taxon>Convolvulaceae</taxon>
        <taxon>Cuscuteae</taxon>
        <taxon>Cuscuta</taxon>
        <taxon>Cuscuta subgen. Grammica</taxon>
        <taxon>Cuscuta sect. Cleistogrammica</taxon>
    </lineage>
</organism>
<keyword evidence="3" id="KW-1185">Reference proteome</keyword>
<evidence type="ECO:0000313" key="2">
    <source>
        <dbReference type="EMBL" id="VFQ60064.1"/>
    </source>
</evidence>
<dbReference type="SUPFAM" id="SSF52058">
    <property type="entry name" value="L domain-like"/>
    <property type="match status" value="1"/>
</dbReference>
<protein>
    <recommendedName>
        <fullName evidence="1">F-box domain-containing protein</fullName>
    </recommendedName>
</protein>